<gene>
    <name evidence="2" type="ORF">LTRI10_LOCUS25554</name>
</gene>
<feature type="coiled-coil region" evidence="1">
    <location>
        <begin position="25"/>
        <end position="52"/>
    </location>
</feature>
<evidence type="ECO:0000313" key="2">
    <source>
        <dbReference type="EMBL" id="CAL1384343.1"/>
    </source>
</evidence>
<sequence length="101" mass="11208">MVCFGLQGYCDLFEWCAATDMSGKEDELYKLIANLQIKVQELEVENNSLVLKLSGELDGSLVIPTSSSSSNNTSTVSLDSKVVAAMERRLSRVEKYLGFYE</sequence>
<dbReference type="Proteomes" id="UP001497516">
    <property type="component" value="Chromosome 4"/>
</dbReference>
<dbReference type="AlphaFoldDB" id="A0AAV2EF80"/>
<keyword evidence="1" id="KW-0175">Coiled coil</keyword>
<name>A0AAV2EF80_9ROSI</name>
<dbReference type="EMBL" id="OZ034817">
    <property type="protein sequence ID" value="CAL1384343.1"/>
    <property type="molecule type" value="Genomic_DNA"/>
</dbReference>
<evidence type="ECO:0000256" key="1">
    <source>
        <dbReference type="SAM" id="Coils"/>
    </source>
</evidence>
<protein>
    <submittedName>
        <fullName evidence="2">Uncharacterized protein</fullName>
    </submittedName>
</protein>
<evidence type="ECO:0000313" key="3">
    <source>
        <dbReference type="Proteomes" id="UP001497516"/>
    </source>
</evidence>
<accession>A0AAV2EF80</accession>
<keyword evidence="3" id="KW-1185">Reference proteome</keyword>
<proteinExistence type="predicted"/>
<reference evidence="2 3" key="1">
    <citation type="submission" date="2024-04" db="EMBL/GenBank/DDBJ databases">
        <authorList>
            <person name="Fracassetti M."/>
        </authorList>
    </citation>
    <scope>NUCLEOTIDE SEQUENCE [LARGE SCALE GENOMIC DNA]</scope>
</reference>
<organism evidence="2 3">
    <name type="scientific">Linum trigynum</name>
    <dbReference type="NCBI Taxonomy" id="586398"/>
    <lineage>
        <taxon>Eukaryota</taxon>
        <taxon>Viridiplantae</taxon>
        <taxon>Streptophyta</taxon>
        <taxon>Embryophyta</taxon>
        <taxon>Tracheophyta</taxon>
        <taxon>Spermatophyta</taxon>
        <taxon>Magnoliopsida</taxon>
        <taxon>eudicotyledons</taxon>
        <taxon>Gunneridae</taxon>
        <taxon>Pentapetalae</taxon>
        <taxon>rosids</taxon>
        <taxon>fabids</taxon>
        <taxon>Malpighiales</taxon>
        <taxon>Linaceae</taxon>
        <taxon>Linum</taxon>
    </lineage>
</organism>